<dbReference type="RefSeq" id="WP_106893366.1">
    <property type="nucleotide sequence ID" value="NZ_CP027860.1"/>
</dbReference>
<dbReference type="InterPro" id="IPR000182">
    <property type="entry name" value="GNAT_dom"/>
</dbReference>
<name>A0A2P1PX71_9GAMM</name>
<proteinExistence type="predicted"/>
<dbReference type="Gene3D" id="3.40.630.30">
    <property type="match status" value="1"/>
</dbReference>
<organism evidence="4 5">
    <name type="scientific">Ahniella affigens</name>
    <dbReference type="NCBI Taxonomy" id="2021234"/>
    <lineage>
        <taxon>Bacteria</taxon>
        <taxon>Pseudomonadati</taxon>
        <taxon>Pseudomonadota</taxon>
        <taxon>Gammaproteobacteria</taxon>
        <taxon>Lysobacterales</taxon>
        <taxon>Rhodanobacteraceae</taxon>
        <taxon>Ahniella</taxon>
    </lineage>
</organism>
<dbReference type="SUPFAM" id="SSF55729">
    <property type="entry name" value="Acyl-CoA N-acyltransferases (Nat)"/>
    <property type="match status" value="1"/>
</dbReference>
<evidence type="ECO:0000256" key="1">
    <source>
        <dbReference type="ARBA" id="ARBA00022679"/>
    </source>
</evidence>
<keyword evidence="5" id="KW-1185">Reference proteome</keyword>
<gene>
    <name evidence="4" type="ORF">C7S18_20745</name>
</gene>
<keyword evidence="2" id="KW-0012">Acyltransferase</keyword>
<dbReference type="CDD" id="cd04301">
    <property type="entry name" value="NAT_SF"/>
    <property type="match status" value="1"/>
</dbReference>
<sequence>MSAEIEVRQARLTDLDDLALLFDGYRQFYLQPSDVDGARRFLSDRFEHLQSVIFIAFVDGRALGFTQLYPSFSSVSMQRLYILNDLFVHADGRRHGLGRLLLRAAAAFGRTVGAKELQLQTALDNHAAQALYESEGWIREQSFYVYELSLKPK</sequence>
<reference evidence="4 5" key="2">
    <citation type="submission" date="2018-03" db="EMBL/GenBank/DDBJ databases">
        <authorList>
            <person name="Keele B.F."/>
        </authorList>
    </citation>
    <scope>NUCLEOTIDE SEQUENCE [LARGE SCALE GENOMIC DNA]</scope>
    <source>
        <strain evidence="4 5">D13</strain>
    </source>
</reference>
<dbReference type="Proteomes" id="UP000241074">
    <property type="component" value="Chromosome"/>
</dbReference>
<dbReference type="InterPro" id="IPR016181">
    <property type="entry name" value="Acyl_CoA_acyltransferase"/>
</dbReference>
<evidence type="ECO:0000259" key="3">
    <source>
        <dbReference type="PROSITE" id="PS51186"/>
    </source>
</evidence>
<keyword evidence="1 4" id="KW-0808">Transferase</keyword>
<dbReference type="AlphaFoldDB" id="A0A2P1PX71"/>
<dbReference type="PANTHER" id="PTHR43877">
    <property type="entry name" value="AMINOALKYLPHOSPHONATE N-ACETYLTRANSFERASE-RELATED-RELATED"/>
    <property type="match status" value="1"/>
</dbReference>
<evidence type="ECO:0000313" key="5">
    <source>
        <dbReference type="Proteomes" id="UP000241074"/>
    </source>
</evidence>
<reference evidence="4 5" key="1">
    <citation type="submission" date="2018-03" db="EMBL/GenBank/DDBJ databases">
        <title>Ahniella affigens gen. nov., sp. nov., a gammaproteobacterium isolated from sandy soil near a stream.</title>
        <authorList>
            <person name="Ko Y."/>
            <person name="Kim J.-H."/>
        </authorList>
    </citation>
    <scope>NUCLEOTIDE SEQUENCE [LARGE SCALE GENOMIC DNA]</scope>
    <source>
        <strain evidence="4 5">D13</strain>
    </source>
</reference>
<dbReference type="PROSITE" id="PS51186">
    <property type="entry name" value="GNAT"/>
    <property type="match status" value="1"/>
</dbReference>
<dbReference type="InterPro" id="IPR050832">
    <property type="entry name" value="Bact_Acetyltransf"/>
</dbReference>
<dbReference type="KEGG" id="xba:C7S18_20745"/>
<dbReference type="OrthoDB" id="9792929at2"/>
<dbReference type="Pfam" id="PF00583">
    <property type="entry name" value="Acetyltransf_1"/>
    <property type="match status" value="1"/>
</dbReference>
<dbReference type="PANTHER" id="PTHR43877:SF2">
    <property type="entry name" value="AMINOALKYLPHOSPHONATE N-ACETYLTRANSFERASE-RELATED"/>
    <property type="match status" value="1"/>
</dbReference>
<accession>A0A2P1PX71</accession>
<dbReference type="GO" id="GO:0016747">
    <property type="term" value="F:acyltransferase activity, transferring groups other than amino-acyl groups"/>
    <property type="evidence" value="ECO:0007669"/>
    <property type="project" value="InterPro"/>
</dbReference>
<evidence type="ECO:0000256" key="2">
    <source>
        <dbReference type="ARBA" id="ARBA00023315"/>
    </source>
</evidence>
<feature type="domain" description="N-acetyltransferase" evidence="3">
    <location>
        <begin position="5"/>
        <end position="153"/>
    </location>
</feature>
<protein>
    <submittedName>
        <fullName evidence="4">GNAT family N-acetyltransferase</fullName>
    </submittedName>
</protein>
<dbReference type="EMBL" id="CP027860">
    <property type="protein sequence ID" value="AVP99448.1"/>
    <property type="molecule type" value="Genomic_DNA"/>
</dbReference>
<evidence type="ECO:0000313" key="4">
    <source>
        <dbReference type="EMBL" id="AVP99448.1"/>
    </source>
</evidence>